<dbReference type="EMBL" id="LKET01000035">
    <property type="protein sequence ID" value="KPU43824.1"/>
    <property type="molecule type" value="Genomic_DNA"/>
</dbReference>
<dbReference type="InterPro" id="IPR015421">
    <property type="entry name" value="PyrdxlP-dep_Trfase_major"/>
</dbReference>
<reference evidence="3 4" key="1">
    <citation type="submission" date="2015-09" db="EMBL/GenBank/DDBJ databases">
        <title>Genome sequence of Oxobacter pfennigii DSM 3222.</title>
        <authorList>
            <person name="Poehlein A."/>
            <person name="Bengelsdorf F.R."/>
            <person name="Schiel-Bengelsdorf B."/>
            <person name="Duerre P."/>
            <person name="Daniel R."/>
        </authorList>
    </citation>
    <scope>NUCLEOTIDE SEQUENCE [LARGE SCALE GENOMIC DNA]</scope>
    <source>
        <strain evidence="3 4">DSM 3222</strain>
    </source>
</reference>
<dbReference type="EC" id="2.6.1.82" evidence="3"/>
<dbReference type="FunFam" id="3.40.640.10:FF:000004">
    <property type="entry name" value="Acetylornithine aminotransferase"/>
    <property type="match status" value="1"/>
</dbReference>
<dbReference type="CDD" id="cd00610">
    <property type="entry name" value="OAT_like"/>
    <property type="match status" value="1"/>
</dbReference>
<dbReference type="InterPro" id="IPR049704">
    <property type="entry name" value="Aminotrans_3_PPA_site"/>
</dbReference>
<dbReference type="InterPro" id="IPR015424">
    <property type="entry name" value="PyrdxlP-dep_Trfase"/>
</dbReference>
<comment type="caution">
    <text evidence="3">The sequence shown here is derived from an EMBL/GenBank/DDBJ whole genome shotgun (WGS) entry which is preliminary data.</text>
</comment>
<dbReference type="STRING" id="36849.OXPF_26840"/>
<dbReference type="InterPro" id="IPR050103">
    <property type="entry name" value="Class-III_PLP-dep_AT"/>
</dbReference>
<evidence type="ECO:0000313" key="4">
    <source>
        <dbReference type="Proteomes" id="UP000050326"/>
    </source>
</evidence>
<dbReference type="Gene3D" id="3.90.1150.10">
    <property type="entry name" value="Aspartate Aminotransferase, domain 1"/>
    <property type="match status" value="1"/>
</dbReference>
<dbReference type="PANTHER" id="PTHR11986:SF121">
    <property type="entry name" value="BLR3010 PROTEIN"/>
    <property type="match status" value="1"/>
</dbReference>
<dbReference type="PANTHER" id="PTHR11986">
    <property type="entry name" value="AMINOTRANSFERASE CLASS III"/>
    <property type="match status" value="1"/>
</dbReference>
<organism evidence="3 4">
    <name type="scientific">Oxobacter pfennigii</name>
    <dbReference type="NCBI Taxonomy" id="36849"/>
    <lineage>
        <taxon>Bacteria</taxon>
        <taxon>Bacillati</taxon>
        <taxon>Bacillota</taxon>
        <taxon>Clostridia</taxon>
        <taxon>Eubacteriales</taxon>
        <taxon>Clostridiaceae</taxon>
        <taxon>Oxobacter</taxon>
    </lineage>
</organism>
<keyword evidence="3" id="KW-0032">Aminotransferase</keyword>
<keyword evidence="3" id="KW-0808">Transferase</keyword>
<keyword evidence="2" id="KW-0663">Pyridoxal phosphate</keyword>
<dbReference type="RefSeq" id="WP_054875706.1">
    <property type="nucleotide sequence ID" value="NZ_LKET01000035.1"/>
</dbReference>
<dbReference type="SUPFAM" id="SSF53383">
    <property type="entry name" value="PLP-dependent transferases"/>
    <property type="match status" value="1"/>
</dbReference>
<gene>
    <name evidence="3" type="primary">patA_2</name>
    <name evidence="3" type="ORF">OXPF_26840</name>
</gene>
<dbReference type="AlphaFoldDB" id="A0A0N8NT47"/>
<dbReference type="GO" id="GO:0033094">
    <property type="term" value="F:putrescine--2-oxoglutarate transaminase activity"/>
    <property type="evidence" value="ECO:0007669"/>
    <property type="project" value="UniProtKB-EC"/>
</dbReference>
<dbReference type="Proteomes" id="UP000050326">
    <property type="component" value="Unassembled WGS sequence"/>
</dbReference>
<name>A0A0N8NT47_9CLOT</name>
<dbReference type="InterPro" id="IPR005814">
    <property type="entry name" value="Aminotrans_3"/>
</dbReference>
<dbReference type="PROSITE" id="PS00600">
    <property type="entry name" value="AA_TRANSFER_CLASS_3"/>
    <property type="match status" value="1"/>
</dbReference>
<dbReference type="OrthoDB" id="9801052at2"/>
<comment type="cofactor">
    <cofactor evidence="1">
        <name>pyridoxal 5'-phosphate</name>
        <dbReference type="ChEBI" id="CHEBI:597326"/>
    </cofactor>
</comment>
<evidence type="ECO:0000256" key="1">
    <source>
        <dbReference type="ARBA" id="ARBA00001933"/>
    </source>
</evidence>
<dbReference type="Gene3D" id="3.40.50.720">
    <property type="entry name" value="NAD(P)-binding Rossmann-like Domain"/>
    <property type="match status" value="1"/>
</dbReference>
<evidence type="ECO:0000313" key="3">
    <source>
        <dbReference type="EMBL" id="KPU43824.1"/>
    </source>
</evidence>
<sequence>MHKFSEYVNPYLGSMLEKLKIDKSYVRGEGSYLFDCDGIRYLDCIASYGALPFGYNHPEIKKCIDDYFTSGEPSLIQPSALNAAGDLAEKLIEIAPQGLRYVTFTNSGAETVEAAIKLCRAKTGRMGILAACNSFHGKTLGALSATGKDSYQSGFGAPAEGFHFVEYGDLNSLEKALKNNPKYYSAFIIEPIQGEGGIVEPPECYLKWAKELCGKYGVFLIVDEIQTGLGRTGAMFASEIYDVFPDVLLLSKALGGGIIPIGACISTEEVYNEKFAMKHSSTFAANSLACRVGIKVIELLEADNKNIIKNARACGSLLKEGLINLQNKYPEIIKSVRGRGLMLGMEFNTDKDIFPGSLLGIMAEQELLTPVISSYLLNNERIRVAPTLNGNMVIRIEPPLNITQRQCVSALNGIERMLKVLQSKNTGRFLTYLTGTKFLKNFKPPLQIREEVPYPVDESEGRFAFLVHPIDLKNYTEFDKSLSVFNPLQLKKLADTWNDLVEPFVISKTRVVSAKGKKAYGEFIVIPKTAEQLMTMPKKLALDEIKKALAIAKESGAQIVGLGAYTSVVSGGGLYIKDEGIPLTTGNSYTAVCAAETARCALERLGRKEESSTAAIIGAAGSIGRGVSLLLSESISNIILIGNSTNKKSSFDRLYIVAAEIYRYLSSLIYKGNKFPEGSIGHKLLSYANFPPHTASAEEFIGFAKMNSKAASPVVITADIDKMLNADVVISATSSTERLITPGNLKERAIVCDMSRPSNVSEDMARLRPDVVVIDGGIIEVPGRPSLGWDFGFEKGLAYACMSETMMLALEHRYENYSLGASGITLDTMLTMRSLAYKHGFKIAGFMSFNKPLHEDVWLDNKKVLSSGVGAR</sequence>
<keyword evidence="4" id="KW-1185">Reference proteome</keyword>
<proteinExistence type="predicted"/>
<dbReference type="InterPro" id="IPR015422">
    <property type="entry name" value="PyrdxlP-dep_Trfase_small"/>
</dbReference>
<accession>A0A0N8NT47</accession>
<dbReference type="Gene3D" id="3.40.640.10">
    <property type="entry name" value="Type I PLP-dependent aspartate aminotransferase-like (Major domain)"/>
    <property type="match status" value="1"/>
</dbReference>
<protein>
    <submittedName>
        <fullName evidence="3">Putrescine aminotransferase</fullName>
        <ecNumber evidence="3">2.6.1.82</ecNumber>
    </submittedName>
</protein>
<dbReference type="PATRIC" id="fig|36849.3.peg.2838"/>
<dbReference type="SUPFAM" id="SSF51735">
    <property type="entry name" value="NAD(P)-binding Rossmann-fold domains"/>
    <property type="match status" value="1"/>
</dbReference>
<dbReference type="Pfam" id="PF00202">
    <property type="entry name" value="Aminotran_3"/>
    <property type="match status" value="1"/>
</dbReference>
<dbReference type="GO" id="GO:0042802">
    <property type="term" value="F:identical protein binding"/>
    <property type="evidence" value="ECO:0007669"/>
    <property type="project" value="TreeGrafter"/>
</dbReference>
<dbReference type="InterPro" id="IPR036291">
    <property type="entry name" value="NAD(P)-bd_dom_sf"/>
</dbReference>
<evidence type="ECO:0000256" key="2">
    <source>
        <dbReference type="ARBA" id="ARBA00022898"/>
    </source>
</evidence>
<dbReference type="GO" id="GO:0030170">
    <property type="term" value="F:pyridoxal phosphate binding"/>
    <property type="evidence" value="ECO:0007669"/>
    <property type="project" value="InterPro"/>
</dbReference>